<dbReference type="eggNOG" id="ENOG50314QZ">
    <property type="taxonomic scope" value="Bacteria"/>
</dbReference>
<dbReference type="EMBL" id="CP000482">
    <property type="protein sequence ID" value="ABK99437.1"/>
    <property type="molecule type" value="Genomic_DNA"/>
</dbReference>
<dbReference type="STRING" id="338966.Ppro_1825"/>
<sequence>METERVRLRFTQAGEGTAQVMALREPSGRDELALNGVDTSSALQLIDRLLRGSPSRSAVLTAAGICAADRDALLAALHRLCWGDRILSTLTCSDCGERFDLSFQLSTLQRELYASQGDLPRWRLPLGEDELSCCENRSLEEGARVLAHACGASSGELEQAATALERAAPILDVDLNANCPECGHEQLAHFDLQSFLLQRLLAERESLLDEVHLLAEQYGWSLREILSLTRSARRSLVRRIRDRRRS</sequence>
<dbReference type="HOGENOM" id="CLU_076891_1_0_7"/>
<name>A1AQ17_PELPD</name>
<keyword evidence="2" id="KW-1185">Reference proteome</keyword>
<organism evidence="1 2">
    <name type="scientific">Pelobacter propionicus (strain DSM 2379 / NBRC 103807 / OttBd1)</name>
    <dbReference type="NCBI Taxonomy" id="338966"/>
    <lineage>
        <taxon>Bacteria</taxon>
        <taxon>Pseudomonadati</taxon>
        <taxon>Thermodesulfobacteriota</taxon>
        <taxon>Desulfuromonadia</taxon>
        <taxon>Desulfuromonadales</taxon>
        <taxon>Desulfuromonadaceae</taxon>
        <taxon>Pelobacter</taxon>
    </lineage>
</organism>
<evidence type="ECO:0000313" key="1">
    <source>
        <dbReference type="EMBL" id="ABK99437.1"/>
    </source>
</evidence>
<dbReference type="OrthoDB" id="283948at2"/>
<proteinExistence type="predicted"/>
<protein>
    <submittedName>
        <fullName evidence="1">Uncharacterized protein</fullName>
    </submittedName>
</protein>
<dbReference type="AlphaFoldDB" id="A1AQ17"/>
<accession>A1AQ17</accession>
<dbReference type="RefSeq" id="WP_011735714.1">
    <property type="nucleotide sequence ID" value="NC_008609.1"/>
</dbReference>
<evidence type="ECO:0000313" key="2">
    <source>
        <dbReference type="Proteomes" id="UP000006732"/>
    </source>
</evidence>
<reference evidence="1 2" key="1">
    <citation type="submission" date="2006-10" db="EMBL/GenBank/DDBJ databases">
        <title>Complete sequence of chromosome of Pelobacter propionicus DSM 2379.</title>
        <authorList>
            <consortium name="US DOE Joint Genome Institute"/>
            <person name="Copeland A."/>
            <person name="Lucas S."/>
            <person name="Lapidus A."/>
            <person name="Barry K."/>
            <person name="Detter J.C."/>
            <person name="Glavina del Rio T."/>
            <person name="Hammon N."/>
            <person name="Israni S."/>
            <person name="Dalin E."/>
            <person name="Tice H."/>
            <person name="Pitluck S."/>
            <person name="Saunders E."/>
            <person name="Brettin T."/>
            <person name="Bruce D."/>
            <person name="Han C."/>
            <person name="Tapia R."/>
            <person name="Schmutz J."/>
            <person name="Larimer F."/>
            <person name="Land M."/>
            <person name="Hauser L."/>
            <person name="Kyrpides N."/>
            <person name="Kim E."/>
            <person name="Lovley D."/>
            <person name="Richardson P."/>
        </authorList>
    </citation>
    <scope>NUCLEOTIDE SEQUENCE [LARGE SCALE GENOMIC DNA]</scope>
    <source>
        <strain evidence="2">DSM 2379 / NBRC 103807 / OttBd1</strain>
    </source>
</reference>
<gene>
    <name evidence="1" type="ordered locus">Ppro_1825</name>
</gene>
<dbReference type="Proteomes" id="UP000006732">
    <property type="component" value="Chromosome"/>
</dbReference>
<dbReference type="KEGG" id="ppd:Ppro_1825"/>